<dbReference type="Proteomes" id="UP000616785">
    <property type="component" value="Unassembled WGS sequence"/>
</dbReference>
<sequence>MPEPGRIEIESITTPGHIQRVHRAKYLAMRHALLRALPAQPPGLTVAQAKQALLPHLPAALFPAGATAGWWLKAVQLDLEAKGVIERVAGKPLRLFKHLAAG</sequence>
<proteinExistence type="predicted"/>
<dbReference type="Pfam" id="PF22278">
    <property type="entry name" value="DUF6958"/>
    <property type="match status" value="1"/>
</dbReference>
<protein>
    <submittedName>
        <fullName evidence="1">Uncharacterized protein</fullName>
    </submittedName>
</protein>
<accession>A0AA40XX96</accession>
<comment type="caution">
    <text evidence="1">The sequence shown here is derived from an EMBL/GenBank/DDBJ whole genome shotgun (WGS) entry which is preliminary data.</text>
</comment>
<organism evidence="1 2">
    <name type="scientific">Stenotrophomonas maltophilia</name>
    <name type="common">Pseudomonas maltophilia</name>
    <name type="synonym">Xanthomonas maltophilia</name>
    <dbReference type="NCBI Taxonomy" id="40324"/>
    <lineage>
        <taxon>Bacteria</taxon>
        <taxon>Pseudomonadati</taxon>
        <taxon>Pseudomonadota</taxon>
        <taxon>Gammaproteobacteria</taxon>
        <taxon>Lysobacterales</taxon>
        <taxon>Lysobacteraceae</taxon>
        <taxon>Stenotrophomonas</taxon>
        <taxon>Stenotrophomonas maltophilia group</taxon>
    </lineage>
</organism>
<evidence type="ECO:0000313" key="2">
    <source>
        <dbReference type="Proteomes" id="UP000616785"/>
    </source>
</evidence>
<dbReference type="EMBL" id="JADUNO010000003">
    <property type="protein sequence ID" value="MBH1638218.1"/>
    <property type="molecule type" value="Genomic_DNA"/>
</dbReference>
<dbReference type="AlphaFoldDB" id="A0AA40XX96"/>
<name>A0AA40XX96_STEMA</name>
<reference evidence="1" key="1">
    <citation type="submission" date="2020-11" db="EMBL/GenBank/DDBJ databases">
        <title>Enhanced detection system for hospital associated transmission using whole genome sequencing surveillance.</title>
        <authorList>
            <person name="Harrison L.H."/>
            <person name="Van Tyne D."/>
            <person name="Marsh J.W."/>
            <person name="Griffith M.P."/>
            <person name="Snyder D.J."/>
            <person name="Cooper V.S."/>
            <person name="Mustapha M."/>
        </authorList>
    </citation>
    <scope>NUCLEOTIDE SEQUENCE</scope>
    <source>
        <strain evidence="1">STEN00092</strain>
    </source>
</reference>
<dbReference type="InterPro" id="IPR054233">
    <property type="entry name" value="DUF6958"/>
</dbReference>
<gene>
    <name evidence="1" type="ORF">I5U57_02000</name>
</gene>
<evidence type="ECO:0000313" key="1">
    <source>
        <dbReference type="EMBL" id="MBH1638218.1"/>
    </source>
</evidence>